<dbReference type="InterPro" id="IPR038492">
    <property type="entry name" value="GBBH-like_N_sf"/>
</dbReference>
<dbReference type="Pfam" id="PF06155">
    <property type="entry name" value="GBBH-like_N"/>
    <property type="match status" value="1"/>
</dbReference>
<accession>A0A382YED9</accession>
<organism evidence="4">
    <name type="scientific">marine metagenome</name>
    <dbReference type="NCBI Taxonomy" id="408172"/>
    <lineage>
        <taxon>unclassified sequences</taxon>
        <taxon>metagenomes</taxon>
        <taxon>ecological metagenomes</taxon>
    </lineage>
</organism>
<dbReference type="PANTHER" id="PTHR35303">
    <property type="entry name" value="OS02G0197800 PROTEIN"/>
    <property type="match status" value="1"/>
</dbReference>
<protein>
    <recommendedName>
        <fullName evidence="3">Gamma-butyrobetaine hydroxylase-like N-terminal domain-containing protein</fullName>
    </recommendedName>
</protein>
<reference evidence="4" key="1">
    <citation type="submission" date="2018-05" db="EMBL/GenBank/DDBJ databases">
        <authorList>
            <person name="Lanie J.A."/>
            <person name="Ng W.-L."/>
            <person name="Kazmierczak K.M."/>
            <person name="Andrzejewski T.M."/>
            <person name="Davidsen T.M."/>
            <person name="Wayne K.J."/>
            <person name="Tettelin H."/>
            <person name="Glass J.I."/>
            <person name="Rusch D."/>
            <person name="Podicherti R."/>
            <person name="Tsui H.-C.T."/>
            <person name="Winkler M.E."/>
        </authorList>
    </citation>
    <scope>NUCLEOTIDE SEQUENCE</scope>
</reference>
<evidence type="ECO:0000256" key="2">
    <source>
        <dbReference type="ARBA" id="ARBA00023004"/>
    </source>
</evidence>
<dbReference type="Gene3D" id="3.30.2020.30">
    <property type="match status" value="1"/>
</dbReference>
<evidence type="ECO:0000259" key="3">
    <source>
        <dbReference type="Pfam" id="PF06155"/>
    </source>
</evidence>
<keyword evidence="2" id="KW-0408">Iron</keyword>
<keyword evidence="1" id="KW-0479">Metal-binding</keyword>
<dbReference type="InterPro" id="IPR010376">
    <property type="entry name" value="GBBH-like_N"/>
</dbReference>
<gene>
    <name evidence="4" type="ORF">METZ01_LOCUS434520</name>
</gene>
<dbReference type="EMBL" id="UINC01175178">
    <property type="protein sequence ID" value="SVD81666.1"/>
    <property type="molecule type" value="Genomic_DNA"/>
</dbReference>
<name>A0A382YED9_9ZZZZ</name>
<feature type="domain" description="Gamma-butyrobetaine hydroxylase-like N-terminal" evidence="3">
    <location>
        <begin position="10"/>
        <end position="102"/>
    </location>
</feature>
<sequence length="109" mass="12110">MNKKKPSDIQIDRHAGELVFLWSDGSEGRYALEELRRGCPCAQCREVRGEGDGVNAGGLTLLNPEAISATAVVRGFSHVGRYGIRIEWEDGHDHGIYTFDFFREVDAEG</sequence>
<evidence type="ECO:0000313" key="4">
    <source>
        <dbReference type="EMBL" id="SVD81666.1"/>
    </source>
</evidence>
<evidence type="ECO:0000256" key="1">
    <source>
        <dbReference type="ARBA" id="ARBA00022723"/>
    </source>
</evidence>
<proteinExistence type="predicted"/>
<dbReference type="AlphaFoldDB" id="A0A382YED9"/>
<dbReference type="GO" id="GO:0046872">
    <property type="term" value="F:metal ion binding"/>
    <property type="evidence" value="ECO:0007669"/>
    <property type="project" value="UniProtKB-KW"/>
</dbReference>